<comment type="similarity">
    <text evidence="4">Belongs to the TMEM43 family.</text>
</comment>
<feature type="transmembrane region" description="Helical" evidence="11">
    <location>
        <begin position="379"/>
        <end position="400"/>
    </location>
</feature>
<evidence type="ECO:0000313" key="12">
    <source>
        <dbReference type="EnsemblMetazoa" id="XP_038062267.1"/>
    </source>
</evidence>
<sequence length="469" mass="53469">MRMCSLWVRLAAYFRPNTKLFFKIKCAHNLLEGSAYRDWIRFANMYRSKSSHHEQQNVHSLYPDDPGMHNTGAQQSGDRHTTVGYKSQSTLLERMSQSFTGAMLGIGMFVVSFFILFLNEGKAVQTAYSLDEGLRLVVPITNNKVIFQENNYKLVHLTGNLRTDQPLVDVLFDVSVQAVKLRRDVAMYQWVEHQKKREIDEGSEIRIETDYMYTKEWKPYVVDANGFNNPAHHQNPKEMLVRPMTFVAIHTYVGNYMLKDSLKEKIDAFQPYVPSTQPTNPNVKLMDGIFYQAENPHRPKVGDMRVTFSYSGVSGDKDSPLGPPDKVSIIAKQSGNQLTKYQTEAGDPLELVHFGEKTAEEMILDELYSSNVLTWTLRAGGWLLMFLGLNFMTNIIYTIVDWVPLLRTLVRIGLTAFNICVSLSLTTMTIALGWLWYRPLLSLALLALGLLPVAYSYIKGTNVKHDSHV</sequence>
<dbReference type="Proteomes" id="UP000887568">
    <property type="component" value="Unplaced"/>
</dbReference>
<evidence type="ECO:0000256" key="8">
    <source>
        <dbReference type="ARBA" id="ARBA00023136"/>
    </source>
</evidence>
<accession>A0A914AES5</accession>
<evidence type="ECO:0000313" key="13">
    <source>
        <dbReference type="Proteomes" id="UP000887568"/>
    </source>
</evidence>
<evidence type="ECO:0000256" key="10">
    <source>
        <dbReference type="SAM" id="MobiDB-lite"/>
    </source>
</evidence>
<proteinExistence type="inferred from homology"/>
<evidence type="ECO:0000256" key="2">
    <source>
        <dbReference type="ARBA" id="ARBA00004259"/>
    </source>
</evidence>
<dbReference type="Pfam" id="PF07787">
    <property type="entry name" value="TMEM43"/>
    <property type="match status" value="1"/>
</dbReference>
<evidence type="ECO:0000256" key="3">
    <source>
        <dbReference type="ARBA" id="ARBA00004586"/>
    </source>
</evidence>
<dbReference type="AlphaFoldDB" id="A0A914AES5"/>
<dbReference type="GeneID" id="119732697"/>
<reference evidence="12" key="1">
    <citation type="submission" date="2022-11" db="UniProtKB">
        <authorList>
            <consortium name="EnsemblMetazoa"/>
        </authorList>
    </citation>
    <scope>IDENTIFICATION</scope>
</reference>
<evidence type="ECO:0000256" key="7">
    <source>
        <dbReference type="ARBA" id="ARBA00022989"/>
    </source>
</evidence>
<name>A0A914AES5_PATMI</name>
<keyword evidence="8 11" id="KW-0472">Membrane</keyword>
<evidence type="ECO:0000256" key="1">
    <source>
        <dbReference type="ARBA" id="ARBA00004127"/>
    </source>
</evidence>
<evidence type="ECO:0000256" key="9">
    <source>
        <dbReference type="ARBA" id="ARBA00023242"/>
    </source>
</evidence>
<dbReference type="RefSeq" id="XP_038062267.1">
    <property type="nucleotide sequence ID" value="XM_038206339.1"/>
</dbReference>
<feature type="region of interest" description="Disordered" evidence="10">
    <location>
        <begin position="51"/>
        <end position="81"/>
    </location>
</feature>
<feature type="transmembrane region" description="Helical" evidence="11">
    <location>
        <begin position="99"/>
        <end position="118"/>
    </location>
</feature>
<comment type="subcellular location">
    <subcellularLocation>
        <location evidence="1">Endomembrane system</location>
        <topology evidence="1">Multi-pass membrane protein</topology>
    </subcellularLocation>
    <subcellularLocation>
        <location evidence="3">Endoplasmic reticulum membrane</location>
    </subcellularLocation>
    <subcellularLocation>
        <location evidence="2">Nucleus envelope</location>
    </subcellularLocation>
</comment>
<evidence type="ECO:0000256" key="5">
    <source>
        <dbReference type="ARBA" id="ARBA00022692"/>
    </source>
</evidence>
<evidence type="ECO:0000256" key="6">
    <source>
        <dbReference type="ARBA" id="ARBA00022824"/>
    </source>
</evidence>
<organism evidence="12 13">
    <name type="scientific">Patiria miniata</name>
    <name type="common">Bat star</name>
    <name type="synonym">Asterina miniata</name>
    <dbReference type="NCBI Taxonomy" id="46514"/>
    <lineage>
        <taxon>Eukaryota</taxon>
        <taxon>Metazoa</taxon>
        <taxon>Echinodermata</taxon>
        <taxon>Eleutherozoa</taxon>
        <taxon>Asterozoa</taxon>
        <taxon>Asteroidea</taxon>
        <taxon>Valvatacea</taxon>
        <taxon>Valvatida</taxon>
        <taxon>Asterinidae</taxon>
        <taxon>Patiria</taxon>
    </lineage>
</organism>
<feature type="transmembrane region" description="Helical" evidence="11">
    <location>
        <begin position="412"/>
        <end position="434"/>
    </location>
</feature>
<evidence type="ECO:0000256" key="4">
    <source>
        <dbReference type="ARBA" id="ARBA00006627"/>
    </source>
</evidence>
<keyword evidence="6" id="KW-0256">Endoplasmic reticulum</keyword>
<dbReference type="PANTHER" id="PTHR13416">
    <property type="match status" value="1"/>
</dbReference>
<dbReference type="GO" id="GO:0005789">
    <property type="term" value="C:endoplasmic reticulum membrane"/>
    <property type="evidence" value="ECO:0007669"/>
    <property type="project" value="UniProtKB-SubCell"/>
</dbReference>
<protein>
    <recommendedName>
        <fullName evidence="14">Transmembrane protein 43</fullName>
    </recommendedName>
</protein>
<evidence type="ECO:0000256" key="11">
    <source>
        <dbReference type="SAM" id="Phobius"/>
    </source>
</evidence>
<keyword evidence="5 11" id="KW-0812">Transmembrane</keyword>
<dbReference type="GO" id="GO:0005637">
    <property type="term" value="C:nuclear inner membrane"/>
    <property type="evidence" value="ECO:0007669"/>
    <property type="project" value="TreeGrafter"/>
</dbReference>
<evidence type="ECO:0008006" key="14">
    <source>
        <dbReference type="Google" id="ProtNLM"/>
    </source>
</evidence>
<dbReference type="OMA" id="NMMALDE"/>
<dbReference type="GO" id="GO:0071763">
    <property type="term" value="P:nuclear membrane organization"/>
    <property type="evidence" value="ECO:0007669"/>
    <property type="project" value="TreeGrafter"/>
</dbReference>
<dbReference type="GO" id="GO:0006629">
    <property type="term" value="P:lipid metabolic process"/>
    <property type="evidence" value="ECO:0007669"/>
    <property type="project" value="TreeGrafter"/>
</dbReference>
<dbReference type="InterPro" id="IPR012430">
    <property type="entry name" value="TMEM43_fam"/>
</dbReference>
<dbReference type="EnsemblMetazoa" id="XM_038206339.1">
    <property type="protein sequence ID" value="XP_038062267.1"/>
    <property type="gene ID" value="LOC119732697"/>
</dbReference>
<feature type="transmembrane region" description="Helical" evidence="11">
    <location>
        <begin position="440"/>
        <end position="458"/>
    </location>
</feature>
<dbReference type="OrthoDB" id="410725at2759"/>
<keyword evidence="13" id="KW-1185">Reference proteome</keyword>
<keyword evidence="7 11" id="KW-1133">Transmembrane helix</keyword>
<keyword evidence="9" id="KW-0539">Nucleus</keyword>
<dbReference type="PANTHER" id="PTHR13416:SF2">
    <property type="entry name" value="TRANSMEMBRANE PROTEIN 43"/>
    <property type="match status" value="1"/>
</dbReference>